<dbReference type="GO" id="GO:0007219">
    <property type="term" value="P:Notch signaling pathway"/>
    <property type="evidence" value="ECO:0007669"/>
    <property type="project" value="InterPro"/>
</dbReference>
<evidence type="ECO:0000256" key="1">
    <source>
        <dbReference type="ARBA" id="ARBA00004479"/>
    </source>
</evidence>
<keyword evidence="8" id="KW-0106">Calcium</keyword>
<keyword evidence="3 14" id="KW-0245">EGF-like domain</keyword>
<comment type="caution">
    <text evidence="14">Lacks conserved residue(s) required for the propagation of feature annotation.</text>
</comment>
<evidence type="ECO:0000256" key="12">
    <source>
        <dbReference type="ARBA" id="ARBA00023157"/>
    </source>
</evidence>
<dbReference type="InterPro" id="IPR000742">
    <property type="entry name" value="EGF"/>
</dbReference>
<feature type="domain" description="EGF-like" evidence="19">
    <location>
        <begin position="465"/>
        <end position="501"/>
    </location>
</feature>
<evidence type="ECO:0000256" key="9">
    <source>
        <dbReference type="ARBA" id="ARBA00022843"/>
    </source>
</evidence>
<keyword evidence="13" id="KW-0325">Glycoprotein</keyword>
<feature type="domain" description="EGF-like" evidence="19">
    <location>
        <begin position="427"/>
        <end position="463"/>
    </location>
</feature>
<dbReference type="PANTHER" id="PTHR24049">
    <property type="entry name" value="CRUMBS FAMILY MEMBER"/>
    <property type="match status" value="1"/>
</dbReference>
<dbReference type="EMBL" id="GCES01107690">
    <property type="protein sequence ID" value="JAQ78632.1"/>
    <property type="molecule type" value="Transcribed_RNA"/>
</dbReference>
<dbReference type="AlphaFoldDB" id="A0A146SD79"/>
<keyword evidence="11 16" id="KW-0472">Membrane</keyword>
<evidence type="ECO:0000256" key="16">
    <source>
        <dbReference type="RuleBase" id="RU280815"/>
    </source>
</evidence>
<feature type="disulfide bond" evidence="15">
    <location>
        <begin position="196"/>
        <end position="205"/>
    </location>
</feature>
<evidence type="ECO:0000256" key="8">
    <source>
        <dbReference type="ARBA" id="ARBA00022837"/>
    </source>
</evidence>
<dbReference type="GO" id="GO:0035239">
    <property type="term" value="P:tube morphogenesis"/>
    <property type="evidence" value="ECO:0007669"/>
    <property type="project" value="UniProtKB-ARBA"/>
</dbReference>
<dbReference type="GO" id="GO:0030097">
    <property type="term" value="P:hemopoiesis"/>
    <property type="evidence" value="ECO:0007669"/>
    <property type="project" value="UniProtKB-ARBA"/>
</dbReference>
<dbReference type="GO" id="GO:0007417">
    <property type="term" value="P:central nervous system development"/>
    <property type="evidence" value="ECO:0007669"/>
    <property type="project" value="UniProtKB-ARBA"/>
</dbReference>
<dbReference type="InterPro" id="IPR011651">
    <property type="entry name" value="Notch_ligand_N"/>
</dbReference>
<evidence type="ECO:0000313" key="21">
    <source>
        <dbReference type="EMBL" id="JAQ78632.1"/>
    </source>
</evidence>
<feature type="disulfide bond" evidence="15">
    <location>
        <begin position="163"/>
        <end position="172"/>
    </location>
</feature>
<feature type="disulfide bond" evidence="15">
    <location>
        <begin position="176"/>
        <end position="188"/>
    </location>
</feature>
<dbReference type="SUPFAM" id="SSF57196">
    <property type="entry name" value="EGF/Laminin"/>
    <property type="match status" value="3"/>
</dbReference>
<feature type="disulfide bond" evidence="14">
    <location>
        <begin position="377"/>
        <end position="386"/>
    </location>
</feature>
<evidence type="ECO:0000256" key="11">
    <source>
        <dbReference type="ARBA" id="ARBA00023136"/>
    </source>
</evidence>
<feature type="domain" description="EGF-like" evidence="19">
    <location>
        <begin position="272"/>
        <end position="310"/>
    </location>
</feature>
<dbReference type="SMART" id="SM00181">
    <property type="entry name" value="EGF"/>
    <property type="match status" value="8"/>
</dbReference>
<dbReference type="InterPro" id="IPR000152">
    <property type="entry name" value="EGF-type_Asp/Asn_hydroxyl_site"/>
</dbReference>
<dbReference type="GO" id="GO:0048646">
    <property type="term" value="P:anatomical structure formation involved in morphogenesis"/>
    <property type="evidence" value="ECO:0007669"/>
    <property type="project" value="UniProtKB-ARBA"/>
</dbReference>
<evidence type="ECO:0000256" key="5">
    <source>
        <dbReference type="ARBA" id="ARBA00022729"/>
    </source>
</evidence>
<dbReference type="Gene3D" id="2.10.25.140">
    <property type="match status" value="1"/>
</dbReference>
<keyword evidence="10 16" id="KW-1133">Transmembrane helix</keyword>
<dbReference type="GO" id="GO:0005509">
    <property type="term" value="F:calcium ion binding"/>
    <property type="evidence" value="ECO:0007669"/>
    <property type="project" value="InterPro"/>
</dbReference>
<evidence type="ECO:0000256" key="17">
    <source>
        <dbReference type="SAM" id="Phobius"/>
    </source>
</evidence>
<dbReference type="Pfam" id="PF21700">
    <property type="entry name" value="EGF_DL_JAG"/>
    <property type="match status" value="1"/>
</dbReference>
<dbReference type="PROSITE" id="PS50026">
    <property type="entry name" value="EGF_3"/>
    <property type="match status" value="6"/>
</dbReference>
<dbReference type="FunFam" id="2.10.25.10:FF:000122">
    <property type="entry name" value="Protein crumbs homolog 2"/>
    <property type="match status" value="2"/>
</dbReference>
<feature type="domain" description="EGF-like" evidence="19">
    <location>
        <begin position="389"/>
        <end position="425"/>
    </location>
</feature>
<dbReference type="InterPro" id="IPR018097">
    <property type="entry name" value="EGF_Ca-bd_CS"/>
</dbReference>
<dbReference type="CDD" id="cd00054">
    <property type="entry name" value="EGF_CA"/>
    <property type="match status" value="6"/>
</dbReference>
<keyword evidence="7" id="KW-0221">Differentiation</keyword>
<keyword evidence="6 16" id="KW-0677">Repeat</keyword>
<evidence type="ECO:0000256" key="6">
    <source>
        <dbReference type="ARBA" id="ARBA00022737"/>
    </source>
</evidence>
<keyword evidence="12 14" id="KW-1015">Disulfide bond</keyword>
<feature type="domain" description="EGF-like" evidence="19">
    <location>
        <begin position="312"/>
        <end position="348"/>
    </location>
</feature>
<dbReference type="InterPro" id="IPR001881">
    <property type="entry name" value="EGF-like_Ca-bd_dom"/>
</dbReference>
<evidence type="ECO:0000256" key="15">
    <source>
        <dbReference type="PROSITE-ProRule" id="PRU00377"/>
    </source>
</evidence>
<dbReference type="Pfam" id="PF00008">
    <property type="entry name" value="EGF"/>
    <property type="match status" value="5"/>
</dbReference>
<keyword evidence="5 16" id="KW-0732">Signal</keyword>
<comment type="subcellular location">
    <subcellularLocation>
        <location evidence="1 16">Membrane</location>
        <topology evidence="1 16">Single-pass type I membrane protein</topology>
    </subcellularLocation>
</comment>
<evidence type="ECO:0000259" key="20">
    <source>
        <dbReference type="PROSITE" id="PS51051"/>
    </source>
</evidence>
<dbReference type="GO" id="GO:0019904">
    <property type="term" value="F:protein domain specific binding"/>
    <property type="evidence" value="ECO:0007669"/>
    <property type="project" value="UniProtKB-ARBA"/>
</dbReference>
<feature type="domain" description="DSL" evidence="20">
    <location>
        <begin position="161"/>
        <end position="205"/>
    </location>
</feature>
<feature type="disulfide bond" evidence="14">
    <location>
        <begin position="453"/>
        <end position="462"/>
    </location>
</feature>
<protein>
    <recommendedName>
        <fullName evidence="16">Delta-like protein</fullName>
    </recommendedName>
</protein>
<name>A0A146SD79_FUNHE</name>
<dbReference type="PROSITE" id="PS00022">
    <property type="entry name" value="EGF_1"/>
    <property type="match status" value="8"/>
</dbReference>
<dbReference type="InterPro" id="IPR013032">
    <property type="entry name" value="EGF-like_CS"/>
</dbReference>
<dbReference type="SMART" id="SM00051">
    <property type="entry name" value="DSL"/>
    <property type="match status" value="1"/>
</dbReference>
<dbReference type="InterPro" id="IPR009030">
    <property type="entry name" value="Growth_fac_rcpt_cys_sf"/>
</dbReference>
<comment type="function">
    <text evidence="16">Putative Notch ligand involved in the mediation of Notch signaling.</text>
</comment>
<sequence>MARWFLPWLLLVVSAQTVLPQPDTRAVFELKVHSFSSGRSICRPSRDCRIFFRMCLKHSQNVIDPEPPCTYGNASTEALSADPSSISESAPMKVNVSFKWPGSFSLILEAWITDSSGSKSTGDQDNLLSRVASLGRQTVGQQWSQQVHQDNQSQLGFSYRVVCINNYHGEDCSSLCRPRNDTFGHYHCDADGRRHCMEGWSGQYCTDPICAGGCGEDRGFCESPGRCKCHEGWEGNRCDTCKRHPGCLHGTCLQPWQCNCKEGWGGLYCDQDLNYCTNHRPCQNRASCTNTGEGSYTCACRPGFSGMNCEVETNECDSNPCRNGGSCKDLLNGYSCACPQGFYGTDCQISAMRCADGPCFNGGTCQEADTGGYSCRCPAGFTGSNCEKRMDRCSSSPCANGAQCRDLGSRLVCRCRPGFTGPLCETNIDDCASNPCLNAGTCTDGVGGFSCTCTLGFSGKDCSVRSSPCDFVPCSNGGTCYAHFTGPVCRCPPGFVGARCEYSLSPPTARPPAGGDSSPALIAAIALGLMTLSLLLCAAVHVLRQLRRGRKLSAISRSVKNDLETVNNRNAVIGGGGGPNNGGVVGAPLGGLKEREAFLLPGGPCKVSNKDAALAEKSGDNVSMFKNKMADCNLAKEERRLEKNKFDPISQKHDPSAIVPPLSLAKDGLYHPLFIIPEPTEQSVFATEVRL</sequence>
<feature type="transmembrane region" description="Helical" evidence="17">
    <location>
        <begin position="520"/>
        <end position="543"/>
    </location>
</feature>
<evidence type="ECO:0000256" key="10">
    <source>
        <dbReference type="ARBA" id="ARBA00022989"/>
    </source>
</evidence>
<dbReference type="GO" id="GO:0016020">
    <property type="term" value="C:membrane"/>
    <property type="evidence" value="ECO:0007669"/>
    <property type="project" value="UniProtKB-SubCell"/>
</dbReference>
<evidence type="ECO:0000256" key="14">
    <source>
        <dbReference type="PROSITE-ProRule" id="PRU00076"/>
    </source>
</evidence>
<evidence type="ECO:0000256" key="13">
    <source>
        <dbReference type="ARBA" id="ARBA00023180"/>
    </source>
</evidence>
<dbReference type="GO" id="GO:0030855">
    <property type="term" value="P:epithelial cell differentiation"/>
    <property type="evidence" value="ECO:0007669"/>
    <property type="project" value="UniProtKB-ARBA"/>
</dbReference>
<keyword evidence="9" id="KW-0832">Ubl conjugation</keyword>
<evidence type="ECO:0000256" key="3">
    <source>
        <dbReference type="ARBA" id="ARBA00022536"/>
    </source>
</evidence>
<accession>A0A146SD79</accession>
<dbReference type="FunFam" id="2.10.25.140:FF:000001">
    <property type="entry name" value="Delta-like protein"/>
    <property type="match status" value="1"/>
</dbReference>
<feature type="disulfide bond" evidence="14">
    <location>
        <begin position="491"/>
        <end position="500"/>
    </location>
</feature>
<dbReference type="Gene3D" id="2.10.25.10">
    <property type="entry name" value="Laminin"/>
    <property type="match status" value="7"/>
</dbReference>
<dbReference type="Pfam" id="PF01414">
    <property type="entry name" value="DSL"/>
    <property type="match status" value="1"/>
</dbReference>
<dbReference type="PROSITE" id="PS01187">
    <property type="entry name" value="EGF_CA"/>
    <property type="match status" value="2"/>
</dbReference>
<dbReference type="PROSITE" id="PS01186">
    <property type="entry name" value="EGF_2"/>
    <property type="match status" value="7"/>
</dbReference>
<evidence type="ECO:0000259" key="19">
    <source>
        <dbReference type="PROSITE" id="PS50026"/>
    </source>
</evidence>
<dbReference type="PROSITE" id="PS00010">
    <property type="entry name" value="ASX_HYDROXYL"/>
    <property type="match status" value="2"/>
</dbReference>
<keyword evidence="4 16" id="KW-0812">Transmembrane</keyword>
<dbReference type="PROSITE" id="PS51051">
    <property type="entry name" value="DSL"/>
    <property type="match status" value="1"/>
</dbReference>
<dbReference type="PRINTS" id="PR00010">
    <property type="entry name" value="EGFBLOOD"/>
</dbReference>
<dbReference type="Pfam" id="PF12661">
    <property type="entry name" value="hEGF"/>
    <property type="match status" value="1"/>
</dbReference>
<feature type="chain" id="PRO_5007532392" description="Delta-like protein" evidence="18">
    <location>
        <begin position="21"/>
        <end position="691"/>
    </location>
</feature>
<organism evidence="21">
    <name type="scientific">Fundulus heteroclitus</name>
    <name type="common">Killifish</name>
    <name type="synonym">Mummichog</name>
    <dbReference type="NCBI Taxonomy" id="8078"/>
    <lineage>
        <taxon>Eukaryota</taxon>
        <taxon>Metazoa</taxon>
        <taxon>Chordata</taxon>
        <taxon>Craniata</taxon>
        <taxon>Vertebrata</taxon>
        <taxon>Euteleostomi</taxon>
        <taxon>Actinopterygii</taxon>
        <taxon>Neopterygii</taxon>
        <taxon>Teleostei</taxon>
        <taxon>Neoteleostei</taxon>
        <taxon>Acanthomorphata</taxon>
        <taxon>Ovalentaria</taxon>
        <taxon>Atherinomorphae</taxon>
        <taxon>Cyprinodontiformes</taxon>
        <taxon>Fundulidae</taxon>
        <taxon>Fundulus</taxon>
    </lineage>
</organism>
<evidence type="ECO:0000256" key="2">
    <source>
        <dbReference type="ARBA" id="ARBA00022473"/>
    </source>
</evidence>
<dbReference type="GO" id="GO:0048863">
    <property type="term" value="P:stem cell differentiation"/>
    <property type="evidence" value="ECO:0007669"/>
    <property type="project" value="UniProtKB-ARBA"/>
</dbReference>
<feature type="domain" description="EGF-like" evidence="19">
    <location>
        <begin position="350"/>
        <end position="387"/>
    </location>
</feature>
<dbReference type="FunFam" id="2.10.25.10:FF:000064">
    <property type="entry name" value="Delta-like protein"/>
    <property type="match status" value="1"/>
</dbReference>
<feature type="disulfide bond" evidence="14">
    <location>
        <begin position="338"/>
        <end position="347"/>
    </location>
</feature>
<dbReference type="GO" id="GO:0035282">
    <property type="term" value="P:segmentation"/>
    <property type="evidence" value="ECO:0007669"/>
    <property type="project" value="UniProtKB-ARBA"/>
</dbReference>
<proteinExistence type="predicted"/>
<dbReference type="GO" id="GO:0009952">
    <property type="term" value="P:anterior/posterior pattern specification"/>
    <property type="evidence" value="ECO:0007669"/>
    <property type="project" value="UniProtKB-ARBA"/>
</dbReference>
<dbReference type="GO" id="GO:0048513">
    <property type="term" value="P:animal organ development"/>
    <property type="evidence" value="ECO:0007669"/>
    <property type="project" value="UniProtKB-ARBA"/>
</dbReference>
<dbReference type="GO" id="GO:0030182">
    <property type="term" value="P:neuron differentiation"/>
    <property type="evidence" value="ECO:0007669"/>
    <property type="project" value="UniProtKB-ARBA"/>
</dbReference>
<dbReference type="FunFam" id="2.10.25.10:FF:000012">
    <property type="entry name" value="Delta-like protein"/>
    <property type="match status" value="2"/>
</dbReference>
<dbReference type="Pfam" id="PF07657">
    <property type="entry name" value="MNNL"/>
    <property type="match status" value="1"/>
</dbReference>
<dbReference type="EMBL" id="GCES01002159">
    <property type="protein sequence ID" value="JAR84164.1"/>
    <property type="molecule type" value="Transcribed_RNA"/>
</dbReference>
<dbReference type="Gene3D" id="2.60.40.3510">
    <property type="match status" value="1"/>
</dbReference>
<evidence type="ECO:0000256" key="7">
    <source>
        <dbReference type="ARBA" id="ARBA00022782"/>
    </source>
</evidence>
<dbReference type="InterPro" id="IPR051022">
    <property type="entry name" value="Notch_Cell-Fate_Det"/>
</dbReference>
<dbReference type="FunFam" id="2.10.25.10:FF:000018">
    <property type="entry name" value="Delta-like 1"/>
    <property type="match status" value="1"/>
</dbReference>
<feature type="signal peptide" evidence="18">
    <location>
        <begin position="1"/>
        <end position="20"/>
    </location>
</feature>
<keyword evidence="2 16" id="KW-0217">Developmental protein</keyword>
<dbReference type="SMART" id="SM00179">
    <property type="entry name" value="EGF_CA"/>
    <property type="match status" value="6"/>
</dbReference>
<feature type="disulfide bond" evidence="14">
    <location>
        <begin position="415"/>
        <end position="424"/>
    </location>
</feature>
<evidence type="ECO:0000256" key="18">
    <source>
        <dbReference type="SAM" id="SignalP"/>
    </source>
</evidence>
<evidence type="ECO:0000256" key="4">
    <source>
        <dbReference type="ARBA" id="ARBA00022692"/>
    </source>
</evidence>
<feature type="disulfide bond" evidence="14">
    <location>
        <begin position="300"/>
        <end position="309"/>
    </location>
</feature>
<dbReference type="InterPro" id="IPR001774">
    <property type="entry name" value="DSL"/>
</dbReference>
<dbReference type="SUPFAM" id="SSF57184">
    <property type="entry name" value="Growth factor receptor domain"/>
    <property type="match status" value="1"/>
</dbReference>
<reference evidence="21" key="1">
    <citation type="submission" date="2015-01" db="EMBL/GenBank/DDBJ databases">
        <title>EvidentialGene: Evidence-directed Construction of Complete mRNA Transcriptomes without Genomes.</title>
        <authorList>
            <person name="Gilbert D.G."/>
        </authorList>
    </citation>
    <scope>NUCLEOTIDE SEQUENCE</scope>
</reference>